<reference evidence="1" key="1">
    <citation type="submission" date="2021-04" db="EMBL/GenBank/DDBJ databases">
        <authorList>
            <person name="Yoon J."/>
        </authorList>
    </citation>
    <scope>NUCLEOTIDE SEQUENCE</scope>
    <source>
        <strain evidence="1">KMU-90</strain>
    </source>
</reference>
<dbReference type="RefSeq" id="WP_212535654.1">
    <property type="nucleotide sequence ID" value="NZ_JAGTUU010000002.1"/>
</dbReference>
<evidence type="ECO:0000313" key="2">
    <source>
        <dbReference type="Proteomes" id="UP000681356"/>
    </source>
</evidence>
<dbReference type="Proteomes" id="UP000681356">
    <property type="component" value="Unassembled WGS sequence"/>
</dbReference>
<accession>A0A8J8B7L9</accession>
<dbReference type="AlphaFoldDB" id="A0A8J8B7L9"/>
<organism evidence="1 2">
    <name type="scientific">Thetidibacter halocola</name>
    <dbReference type="NCBI Taxonomy" id="2827239"/>
    <lineage>
        <taxon>Bacteria</taxon>
        <taxon>Pseudomonadati</taxon>
        <taxon>Pseudomonadota</taxon>
        <taxon>Alphaproteobacteria</taxon>
        <taxon>Rhodobacterales</taxon>
        <taxon>Roseobacteraceae</taxon>
        <taxon>Thetidibacter</taxon>
    </lineage>
</organism>
<sequence length="385" mass="40404">MTGMRSDKTRALAQLEACPAQGLSPRAAQSRQSLLARLRSPVGIGVFGMPGSGKRQLVEALVGPDVAPRGLALPSFALRHATRPRTEAVLPDGNTVEIDGYPDACLAALNPLFLEIGAPVPRLAGCRVLLVAAEASRDDLSAALDWAAGQVDVSIWCSRDWTGFEQAVWQAAPDSLRNHAILLLTGDGTAERSAPPLFETVVAAAMGADGLGEERASVIADALAATIDEATVQDVLAAEAFLHRHGGPVEAPEVAAAPPAVPVHGALQHPTPAAMDPAARQALGRAFQHLRGSADALRLALPEDPGDLAALEDGREVLEGLFETLADRICGEQSLERAWPELCADVAEARDLALLLRIEGGAQGFEDAAMLLVQLREEMETRLAA</sequence>
<dbReference type="EMBL" id="JAGTUU010000002">
    <property type="protein sequence ID" value="MBS0123690.1"/>
    <property type="molecule type" value="Genomic_DNA"/>
</dbReference>
<comment type="caution">
    <text evidence="1">The sequence shown here is derived from an EMBL/GenBank/DDBJ whole genome shotgun (WGS) entry which is preliminary data.</text>
</comment>
<evidence type="ECO:0000313" key="1">
    <source>
        <dbReference type="EMBL" id="MBS0123690.1"/>
    </source>
</evidence>
<protein>
    <submittedName>
        <fullName evidence="1">Uncharacterized protein</fullName>
    </submittedName>
</protein>
<proteinExistence type="predicted"/>
<name>A0A8J8B7L9_9RHOB</name>
<gene>
    <name evidence="1" type="ORF">KB874_06035</name>
</gene>
<keyword evidence="2" id="KW-1185">Reference proteome</keyword>